<gene>
    <name evidence="2" type="ORF">QJ522_14880</name>
</gene>
<sequence length="458" mass="49022">MAERAEIPKSKGPLQRPVDKHHALLRVEGKNAWIRSLDRGLAETFCALVTEGVPVTGARSAGVVSWGIYAGQPDQTGTILLDRKSDGRFKLVPLDDAANELLEEVAQLVGREGSVTSKEGKHGRVFRGELRKPDGSIGTEAAASEAKSGVGAGEETAKARKVKMPKSKGPLQRPVDKRHALLRVEGKNAWIRSLDREMAETFCALVTEGAPVTGARSVGVVSWGIYAGQPDQTGTILLDRKSDGRFKLVPLDDAANELLEQVAQLVGREGSVSGEEGKHGRVFRGEMRKPDEAAQTQGTGAASEAEGAPGDEAPAGEFETITGEDAIAAIGQKVAMEFIERGIKVRIRGKQADCEMTAKRILKGSPTVASQQGAKYMIEGNLSKSYLRKGARQQGPDANGVCTREDGPERSFTAFGENLRAVEAACLTGCKKETMFTIVVNDRSTGYVVISSGRRRMV</sequence>
<name>A0AAW6U595_9BACT</name>
<protein>
    <submittedName>
        <fullName evidence="2">Uncharacterized protein</fullName>
    </submittedName>
</protein>
<organism evidence="2 3">
    <name type="scientific">Anaerobaca lacustris</name>
    <dbReference type="NCBI Taxonomy" id="3044600"/>
    <lineage>
        <taxon>Bacteria</taxon>
        <taxon>Pseudomonadati</taxon>
        <taxon>Planctomycetota</taxon>
        <taxon>Phycisphaerae</taxon>
        <taxon>Sedimentisphaerales</taxon>
        <taxon>Anaerobacaceae</taxon>
        <taxon>Anaerobaca</taxon>
    </lineage>
</organism>
<comment type="caution">
    <text evidence="2">The sequence shown here is derived from an EMBL/GenBank/DDBJ whole genome shotgun (WGS) entry which is preliminary data.</text>
</comment>
<dbReference type="RefSeq" id="WP_349245754.1">
    <property type="nucleotide sequence ID" value="NZ_JASCXX010000019.1"/>
</dbReference>
<feature type="compositionally biased region" description="Low complexity" evidence="1">
    <location>
        <begin position="298"/>
        <end position="316"/>
    </location>
</feature>
<keyword evidence="3" id="KW-1185">Reference proteome</keyword>
<feature type="compositionally biased region" description="Basic and acidic residues" evidence="1">
    <location>
        <begin position="275"/>
        <end position="292"/>
    </location>
</feature>
<dbReference type="Proteomes" id="UP001431776">
    <property type="component" value="Unassembled WGS sequence"/>
</dbReference>
<dbReference type="AlphaFoldDB" id="A0AAW6U595"/>
<accession>A0AAW6U595</accession>
<proteinExistence type="predicted"/>
<evidence type="ECO:0000256" key="1">
    <source>
        <dbReference type="SAM" id="MobiDB-lite"/>
    </source>
</evidence>
<evidence type="ECO:0000313" key="2">
    <source>
        <dbReference type="EMBL" id="MDI6450343.1"/>
    </source>
</evidence>
<feature type="region of interest" description="Disordered" evidence="1">
    <location>
        <begin position="270"/>
        <end position="316"/>
    </location>
</feature>
<feature type="region of interest" description="Disordered" evidence="1">
    <location>
        <begin position="128"/>
        <end position="173"/>
    </location>
</feature>
<reference evidence="2" key="1">
    <citation type="submission" date="2023-05" db="EMBL/GenBank/DDBJ databases">
        <title>Anaerotaeda fermentans gen. nov., sp. nov., a novel anaerobic planctomycete of the new family within the order Sedimentisphaerales isolated from Taman Peninsula, Russia.</title>
        <authorList>
            <person name="Khomyakova M.A."/>
            <person name="Merkel A.Y."/>
            <person name="Slobodkin A.I."/>
        </authorList>
    </citation>
    <scope>NUCLEOTIDE SEQUENCE</scope>
    <source>
        <strain evidence="2">M17dextr</strain>
    </source>
</reference>
<evidence type="ECO:0000313" key="3">
    <source>
        <dbReference type="Proteomes" id="UP001431776"/>
    </source>
</evidence>
<dbReference type="EMBL" id="JASCXX010000019">
    <property type="protein sequence ID" value="MDI6450343.1"/>
    <property type="molecule type" value="Genomic_DNA"/>
</dbReference>